<feature type="transmembrane region" description="Helical" evidence="1">
    <location>
        <begin position="39"/>
        <end position="62"/>
    </location>
</feature>
<evidence type="ECO:0000313" key="3">
    <source>
        <dbReference type="Proteomes" id="UP001187192"/>
    </source>
</evidence>
<sequence length="63" mass="6989">MAICDSKMKDVLPFIAMAVVESTEVGTLYKASASKGLKFFVYLTYSCVLGTLLLLPLSFIFFR</sequence>
<accession>A0AA87YQP2</accession>
<dbReference type="EMBL" id="BTGU01001245">
    <property type="protein sequence ID" value="GMN19397.1"/>
    <property type="molecule type" value="Genomic_DNA"/>
</dbReference>
<evidence type="ECO:0008006" key="4">
    <source>
        <dbReference type="Google" id="ProtNLM"/>
    </source>
</evidence>
<reference evidence="2" key="1">
    <citation type="submission" date="2023-07" db="EMBL/GenBank/DDBJ databases">
        <title>draft genome sequence of fig (Ficus carica).</title>
        <authorList>
            <person name="Takahashi T."/>
            <person name="Nishimura K."/>
        </authorList>
    </citation>
    <scope>NUCLEOTIDE SEQUENCE</scope>
</reference>
<keyword evidence="3" id="KW-1185">Reference proteome</keyword>
<comment type="caution">
    <text evidence="2">The sequence shown here is derived from an EMBL/GenBank/DDBJ whole genome shotgun (WGS) entry which is preliminary data.</text>
</comment>
<evidence type="ECO:0000313" key="2">
    <source>
        <dbReference type="EMBL" id="GMN19397.1"/>
    </source>
</evidence>
<organism evidence="2 3">
    <name type="scientific">Ficus carica</name>
    <name type="common">Common fig</name>
    <dbReference type="NCBI Taxonomy" id="3494"/>
    <lineage>
        <taxon>Eukaryota</taxon>
        <taxon>Viridiplantae</taxon>
        <taxon>Streptophyta</taxon>
        <taxon>Embryophyta</taxon>
        <taxon>Tracheophyta</taxon>
        <taxon>Spermatophyta</taxon>
        <taxon>Magnoliopsida</taxon>
        <taxon>eudicotyledons</taxon>
        <taxon>Gunneridae</taxon>
        <taxon>Pentapetalae</taxon>
        <taxon>rosids</taxon>
        <taxon>fabids</taxon>
        <taxon>Rosales</taxon>
        <taxon>Moraceae</taxon>
        <taxon>Ficeae</taxon>
        <taxon>Ficus</taxon>
    </lineage>
</organism>
<evidence type="ECO:0000256" key="1">
    <source>
        <dbReference type="SAM" id="Phobius"/>
    </source>
</evidence>
<name>A0AA87YQP2_FICCA</name>
<keyword evidence="1" id="KW-0812">Transmembrane</keyword>
<keyword evidence="1" id="KW-1133">Transmembrane helix</keyword>
<proteinExistence type="predicted"/>
<keyword evidence="1" id="KW-0472">Membrane</keyword>
<dbReference type="Gramene" id="FCD_00001685-RA">
    <property type="protein sequence ID" value="FCD_00001685-RA:cds"/>
    <property type="gene ID" value="FCD_00001685"/>
</dbReference>
<dbReference type="AlphaFoldDB" id="A0AA87YQP2"/>
<gene>
    <name evidence="2" type="ORF">TIFTF001_039795</name>
</gene>
<dbReference type="Proteomes" id="UP001187192">
    <property type="component" value="Unassembled WGS sequence"/>
</dbReference>
<protein>
    <recommendedName>
        <fullName evidence="4">WAT1-related protein</fullName>
    </recommendedName>
</protein>